<dbReference type="GO" id="GO:0042632">
    <property type="term" value="P:cholesterol homeostasis"/>
    <property type="evidence" value="ECO:0007669"/>
    <property type="project" value="TreeGrafter"/>
</dbReference>
<dbReference type="Pfam" id="PF16414">
    <property type="entry name" value="NPC1_N"/>
    <property type="match status" value="1"/>
</dbReference>
<feature type="domain" description="Niemann-Pick C1 N-terminal" evidence="6">
    <location>
        <begin position="26"/>
        <end position="255"/>
    </location>
</feature>
<evidence type="ECO:0000259" key="7">
    <source>
        <dbReference type="Pfam" id="PF22314"/>
    </source>
</evidence>
<evidence type="ECO:0000256" key="5">
    <source>
        <dbReference type="SAM" id="SignalP"/>
    </source>
</evidence>
<gene>
    <name evidence="8" type="ORF">V1264_009051</name>
</gene>
<feature type="chain" id="PRO_5043038873" description="Niemann-Pick C1 N-terminal domain-containing protein" evidence="5">
    <location>
        <begin position="24"/>
        <end position="495"/>
    </location>
</feature>
<keyword evidence="5" id="KW-0732">Signal</keyword>
<evidence type="ECO:0000259" key="6">
    <source>
        <dbReference type="Pfam" id="PF16414"/>
    </source>
</evidence>
<feature type="domain" description="NPC1 middle luminal" evidence="7">
    <location>
        <begin position="263"/>
        <end position="481"/>
    </location>
</feature>
<evidence type="ECO:0000256" key="4">
    <source>
        <dbReference type="ARBA" id="ARBA00023136"/>
    </source>
</evidence>
<dbReference type="Pfam" id="PF22314">
    <property type="entry name" value="NPC1_MLD"/>
    <property type="match status" value="1"/>
</dbReference>
<comment type="subcellular location">
    <subcellularLocation>
        <location evidence="1">Membrane</location>
        <topology evidence="1">Multi-pass membrane protein</topology>
    </subcellularLocation>
</comment>
<dbReference type="PANTHER" id="PTHR45727:SF2">
    <property type="entry name" value="NPC INTRACELLULAR CHOLESTEROL TRANSPORTER 1"/>
    <property type="match status" value="1"/>
</dbReference>
<evidence type="ECO:0000313" key="8">
    <source>
        <dbReference type="EMBL" id="KAK7091358.1"/>
    </source>
</evidence>
<name>A0AAN9AQM2_9CAEN</name>
<dbReference type="GO" id="GO:0015918">
    <property type="term" value="P:sterol transport"/>
    <property type="evidence" value="ECO:0007669"/>
    <property type="project" value="TreeGrafter"/>
</dbReference>
<dbReference type="GO" id="GO:0005886">
    <property type="term" value="C:plasma membrane"/>
    <property type="evidence" value="ECO:0007669"/>
    <property type="project" value="TreeGrafter"/>
</dbReference>
<dbReference type="AlphaFoldDB" id="A0AAN9AQM2"/>
<dbReference type="InterPro" id="IPR032190">
    <property type="entry name" value="NPC1_N"/>
</dbReference>
<dbReference type="Proteomes" id="UP001374579">
    <property type="component" value="Unassembled WGS sequence"/>
</dbReference>
<feature type="signal peptide" evidence="5">
    <location>
        <begin position="1"/>
        <end position="23"/>
    </location>
</feature>
<comment type="caution">
    <text evidence="8">The sequence shown here is derived from an EMBL/GenBank/DDBJ whole genome shotgun (WGS) entry which is preliminary data.</text>
</comment>
<evidence type="ECO:0000256" key="3">
    <source>
        <dbReference type="ARBA" id="ARBA00022989"/>
    </source>
</evidence>
<dbReference type="GO" id="GO:0030299">
    <property type="term" value="P:intestinal cholesterol absorption"/>
    <property type="evidence" value="ECO:0007669"/>
    <property type="project" value="TreeGrafter"/>
</dbReference>
<keyword evidence="2" id="KW-0812">Transmembrane</keyword>
<keyword evidence="4" id="KW-0472">Membrane</keyword>
<organism evidence="8 9">
    <name type="scientific">Littorina saxatilis</name>
    <dbReference type="NCBI Taxonomy" id="31220"/>
    <lineage>
        <taxon>Eukaryota</taxon>
        <taxon>Metazoa</taxon>
        <taxon>Spiralia</taxon>
        <taxon>Lophotrochozoa</taxon>
        <taxon>Mollusca</taxon>
        <taxon>Gastropoda</taxon>
        <taxon>Caenogastropoda</taxon>
        <taxon>Littorinimorpha</taxon>
        <taxon>Littorinoidea</taxon>
        <taxon>Littorinidae</taxon>
        <taxon>Littorina</taxon>
    </lineage>
</organism>
<keyword evidence="3" id="KW-1133">Transmembrane helix</keyword>
<proteinExistence type="predicted"/>
<dbReference type="EMBL" id="JBAMIC010000022">
    <property type="protein sequence ID" value="KAK7091358.1"/>
    <property type="molecule type" value="Genomic_DNA"/>
</dbReference>
<evidence type="ECO:0008006" key="10">
    <source>
        <dbReference type="Google" id="ProtNLM"/>
    </source>
</evidence>
<evidence type="ECO:0000313" key="9">
    <source>
        <dbReference type="Proteomes" id="UP001374579"/>
    </source>
</evidence>
<sequence length="495" mass="55789">MECFHTWRILVCFVCFTWTVSLGDSGQCVWYGQCGFDPATKKPVNCAYNGPAKPLQTPHAVSLLKQYCPDLYQGDGTRTCCSDEQLKTLVDNIAVPVQLLGHCPSCLHNFLNIYCYMTCAPDHSQFVTVDRTTPYVDPKTGQKDLQVNEVNYAVTDDFAVGMFNSCATVRLPIWPSAKEPAIGILCGHSADECTPKNWLDYMGNTGNQQTPFQINFNITDKPYINRAGHLVTPQNAPTLPCTPTHTQGALPCTCGQPTKRPQFDKHFPPIYRTEQLIVRRTGHHPKIEHQDPPPAISTTTFSPIFDKDFLHQVLDLQDKVYALRAPYDNHNDNTVSLTDICFRLHHTDCTILSVLNYFQNNGTRIDRVVRDQPFGFFTLADYLDHLKYCTWVPESKIDTTALHESCLGTDGGPTYPWTAFQGFDGYNYQNATALVITFVVNYDNNNDAEKAKVQKWETTANEFVKNYALHQPNMTLSFSSETRHRGDKPSLTLIG</sequence>
<evidence type="ECO:0000256" key="2">
    <source>
        <dbReference type="ARBA" id="ARBA00022692"/>
    </source>
</evidence>
<protein>
    <recommendedName>
        <fullName evidence="10">Niemann-Pick C1 N-terminal domain-containing protein</fullName>
    </recommendedName>
</protein>
<accession>A0AAN9AQM2</accession>
<dbReference type="InterPro" id="IPR053956">
    <property type="entry name" value="NPC1_MLD"/>
</dbReference>
<evidence type="ECO:0000256" key="1">
    <source>
        <dbReference type="ARBA" id="ARBA00004141"/>
    </source>
</evidence>
<dbReference type="GO" id="GO:0015485">
    <property type="term" value="F:cholesterol binding"/>
    <property type="evidence" value="ECO:0007669"/>
    <property type="project" value="TreeGrafter"/>
</dbReference>
<keyword evidence="9" id="KW-1185">Reference proteome</keyword>
<dbReference type="PANTHER" id="PTHR45727">
    <property type="entry name" value="NPC INTRACELLULAR CHOLESTEROL TRANSPORTER 1"/>
    <property type="match status" value="1"/>
</dbReference>
<reference evidence="8 9" key="1">
    <citation type="submission" date="2024-02" db="EMBL/GenBank/DDBJ databases">
        <title>Chromosome-scale genome assembly of the rough periwinkle Littorina saxatilis.</title>
        <authorList>
            <person name="De Jode A."/>
            <person name="Faria R."/>
            <person name="Formenti G."/>
            <person name="Sims Y."/>
            <person name="Smith T.P."/>
            <person name="Tracey A."/>
            <person name="Wood J.M.D."/>
            <person name="Zagrodzka Z.B."/>
            <person name="Johannesson K."/>
            <person name="Butlin R.K."/>
            <person name="Leder E.H."/>
        </authorList>
    </citation>
    <scope>NUCLEOTIDE SEQUENCE [LARGE SCALE GENOMIC DNA]</scope>
    <source>
        <strain evidence="8">Snail1</strain>
        <tissue evidence="8">Muscle</tissue>
    </source>
</reference>